<accession>V4KSP9</accession>
<organism evidence="7 8">
    <name type="scientific">Eutrema salsugineum</name>
    <name type="common">Saltwater cress</name>
    <name type="synonym">Sisymbrium salsugineum</name>
    <dbReference type="NCBI Taxonomy" id="72664"/>
    <lineage>
        <taxon>Eukaryota</taxon>
        <taxon>Viridiplantae</taxon>
        <taxon>Streptophyta</taxon>
        <taxon>Embryophyta</taxon>
        <taxon>Tracheophyta</taxon>
        <taxon>Spermatophyta</taxon>
        <taxon>Magnoliopsida</taxon>
        <taxon>eudicotyledons</taxon>
        <taxon>Gunneridae</taxon>
        <taxon>Pentapetalae</taxon>
        <taxon>rosids</taxon>
        <taxon>malvids</taxon>
        <taxon>Brassicales</taxon>
        <taxon>Brassicaceae</taxon>
        <taxon>Eutremeae</taxon>
        <taxon>Eutrema</taxon>
    </lineage>
</organism>
<feature type="transmembrane region" description="Helical" evidence="6">
    <location>
        <begin position="422"/>
        <end position="441"/>
    </location>
</feature>
<protein>
    <recommendedName>
        <fullName evidence="9">Major facilitator superfamily (MFS) profile domain-containing protein</fullName>
    </recommendedName>
</protein>
<keyword evidence="3 6" id="KW-0812">Transmembrane</keyword>
<dbReference type="OrthoDB" id="8904098at2759"/>
<keyword evidence="4 6" id="KW-1133">Transmembrane helix</keyword>
<dbReference type="Proteomes" id="UP000030689">
    <property type="component" value="Unassembled WGS sequence"/>
</dbReference>
<dbReference type="Gene3D" id="1.20.1250.20">
    <property type="entry name" value="MFS general substrate transporter like domains"/>
    <property type="match status" value="1"/>
</dbReference>
<feature type="transmembrane region" description="Helical" evidence="6">
    <location>
        <begin position="499"/>
        <end position="522"/>
    </location>
</feature>
<evidence type="ECO:0008006" key="9">
    <source>
        <dbReference type="Google" id="ProtNLM"/>
    </source>
</evidence>
<feature type="transmembrane region" description="Helical" evidence="6">
    <location>
        <begin position="383"/>
        <end position="401"/>
    </location>
</feature>
<dbReference type="Gramene" id="ESQ34344">
    <property type="protein sequence ID" value="ESQ34344"/>
    <property type="gene ID" value="EUTSA_v10009612mg"/>
</dbReference>
<feature type="transmembrane region" description="Helical" evidence="6">
    <location>
        <begin position="146"/>
        <end position="167"/>
    </location>
</feature>
<dbReference type="InterPro" id="IPR000109">
    <property type="entry name" value="POT_fam"/>
</dbReference>
<gene>
    <name evidence="7" type="ORF">EUTSA_v10009612mg</name>
</gene>
<keyword evidence="8" id="KW-1185">Reference proteome</keyword>
<dbReference type="GO" id="GO:0016020">
    <property type="term" value="C:membrane"/>
    <property type="evidence" value="ECO:0007669"/>
    <property type="project" value="UniProtKB-SubCell"/>
</dbReference>
<feature type="transmembrane region" description="Helical" evidence="6">
    <location>
        <begin position="29"/>
        <end position="50"/>
    </location>
</feature>
<dbReference type="CDD" id="cd17414">
    <property type="entry name" value="MFS_NPF4"/>
    <property type="match status" value="1"/>
</dbReference>
<proteinExistence type="inferred from homology"/>
<dbReference type="eggNOG" id="KOG1237">
    <property type="taxonomic scope" value="Eukaryota"/>
</dbReference>
<evidence type="ECO:0000313" key="8">
    <source>
        <dbReference type="Proteomes" id="UP000030689"/>
    </source>
</evidence>
<evidence type="ECO:0000256" key="3">
    <source>
        <dbReference type="ARBA" id="ARBA00022692"/>
    </source>
</evidence>
<dbReference type="KEGG" id="eus:EUTSA_v10009612mg"/>
<comment type="similarity">
    <text evidence="2">Belongs to the major facilitator superfamily. Proton-dependent oligopeptide transporter (POT/PTR) (TC 2.A.17) family.</text>
</comment>
<keyword evidence="5 6" id="KW-0472">Membrane</keyword>
<feature type="transmembrane region" description="Helical" evidence="6">
    <location>
        <begin position="217"/>
        <end position="238"/>
    </location>
</feature>
<sequence>MEVEMQREDSKWEGYVDWRNRAAVKGRHGGMLAASFVLAVEILENLAFLANASNLVTYLTEFMHLSVSRAASEVSAFMGTAFLLALLGGFLSDAFFSTFIIFLISAFIEFLGLILLTIQARRPSLMPPPCKSSAASPCKAVGGSKAVILFVGLYLVALGAGGIKGSLPSHGAEQFDESTSKGRKQRSTFFNYFVFCLSCGALVAVTFVVWLEENIGWEWGFGVSTISIFLSILVFLSGSSFYKNKIPRGSPLTTILKVLLAASILGCSSKSSSNAVVNFSVSPSNYLVREDQSEEGEKRHSSQSLTNSLRCLNRAVEGKTVHSMLECTVQQVEDVKIVLKMLPIFGCTIMLSCCLAQLSTFSIRQAASMDRKIGNLTVPAASLPFFPVVFMLILAPIYDHLIIPFVRRVTKSEMGITHMQRIGVGLVLSILAMAVAALVEVKRKRVATEAGLLDSKETLPITFLWIALQYLFLGSADLFTLAGLLEFFFTEAPSSMRSLATSLSWASLAMGYYLNSAMVLIVNRVTESVGKSPWLGEKIGINRYRLDLFYWLICFLSVVNFLHYLFWAMRYKYISTGARS</sequence>
<feature type="transmembrane region" description="Helical" evidence="6">
    <location>
        <begin position="188"/>
        <end position="211"/>
    </location>
</feature>
<feature type="transmembrane region" description="Helical" evidence="6">
    <location>
        <begin position="548"/>
        <end position="567"/>
    </location>
</feature>
<dbReference type="PANTHER" id="PTHR11654">
    <property type="entry name" value="OLIGOPEPTIDE TRANSPORTER-RELATED"/>
    <property type="match status" value="1"/>
</dbReference>
<evidence type="ECO:0000256" key="4">
    <source>
        <dbReference type="ARBA" id="ARBA00022989"/>
    </source>
</evidence>
<dbReference type="SUPFAM" id="SSF103473">
    <property type="entry name" value="MFS general substrate transporter"/>
    <property type="match status" value="1"/>
</dbReference>
<dbReference type="OMA" id="KMTRSGG"/>
<feature type="transmembrane region" description="Helical" evidence="6">
    <location>
        <begin position="70"/>
        <end position="91"/>
    </location>
</feature>
<reference evidence="7 8" key="1">
    <citation type="journal article" date="2013" name="Front. Plant Sci.">
        <title>The Reference Genome of the Halophytic Plant Eutrema salsugineum.</title>
        <authorList>
            <person name="Yang R."/>
            <person name="Jarvis D.E."/>
            <person name="Chen H."/>
            <person name="Beilstein M.A."/>
            <person name="Grimwood J."/>
            <person name="Jenkins J."/>
            <person name="Shu S."/>
            <person name="Prochnik S."/>
            <person name="Xin M."/>
            <person name="Ma C."/>
            <person name="Schmutz J."/>
            <person name="Wing R.A."/>
            <person name="Mitchell-Olds T."/>
            <person name="Schumaker K.S."/>
            <person name="Wang X."/>
        </authorList>
    </citation>
    <scope>NUCLEOTIDE SEQUENCE [LARGE SCALE GENOMIC DNA]</scope>
</reference>
<evidence type="ECO:0000256" key="6">
    <source>
        <dbReference type="SAM" id="Phobius"/>
    </source>
</evidence>
<dbReference type="InterPro" id="IPR036259">
    <property type="entry name" value="MFS_trans_sf"/>
</dbReference>
<evidence type="ECO:0000256" key="5">
    <source>
        <dbReference type="ARBA" id="ARBA00023136"/>
    </source>
</evidence>
<evidence type="ECO:0000256" key="1">
    <source>
        <dbReference type="ARBA" id="ARBA00004141"/>
    </source>
</evidence>
<evidence type="ECO:0000256" key="2">
    <source>
        <dbReference type="ARBA" id="ARBA00005982"/>
    </source>
</evidence>
<dbReference type="AlphaFoldDB" id="V4KSP9"/>
<dbReference type="EMBL" id="KI517683">
    <property type="protein sequence ID" value="ESQ34344.1"/>
    <property type="molecule type" value="Genomic_DNA"/>
</dbReference>
<dbReference type="Pfam" id="PF00854">
    <property type="entry name" value="PTR2"/>
    <property type="match status" value="1"/>
</dbReference>
<feature type="transmembrane region" description="Helical" evidence="6">
    <location>
        <begin position="98"/>
        <end position="118"/>
    </location>
</feature>
<name>V4KSP9_EUTSA</name>
<feature type="transmembrane region" description="Helical" evidence="6">
    <location>
        <begin position="461"/>
        <end position="487"/>
    </location>
</feature>
<dbReference type="GO" id="GO:0022857">
    <property type="term" value="F:transmembrane transporter activity"/>
    <property type="evidence" value="ECO:0007669"/>
    <property type="project" value="InterPro"/>
</dbReference>
<evidence type="ECO:0000313" key="7">
    <source>
        <dbReference type="EMBL" id="ESQ34344.1"/>
    </source>
</evidence>
<comment type="subcellular location">
    <subcellularLocation>
        <location evidence="1">Membrane</location>
        <topology evidence="1">Multi-pass membrane protein</topology>
    </subcellularLocation>
</comment>